<evidence type="ECO:0000256" key="3">
    <source>
        <dbReference type="ARBA" id="ARBA00023125"/>
    </source>
</evidence>
<protein>
    <submittedName>
        <fullName evidence="7">DNA-binding transcriptional LysR family regulator</fullName>
    </submittedName>
</protein>
<dbReference type="SUPFAM" id="SSF46785">
    <property type="entry name" value="Winged helix' DNA-binding domain"/>
    <property type="match status" value="1"/>
</dbReference>
<evidence type="ECO:0000313" key="7">
    <source>
        <dbReference type="EMBL" id="RZS58314.1"/>
    </source>
</evidence>
<keyword evidence="3 7" id="KW-0238">DNA-binding</keyword>
<dbReference type="InterPro" id="IPR036388">
    <property type="entry name" value="WH-like_DNA-bd_sf"/>
</dbReference>
<dbReference type="Gene3D" id="3.40.190.290">
    <property type="match status" value="1"/>
</dbReference>
<dbReference type="RefSeq" id="WP_130480470.1">
    <property type="nucleotide sequence ID" value="NZ_SGWV01000007.1"/>
</dbReference>
<dbReference type="PANTHER" id="PTHR30419">
    <property type="entry name" value="HTH-TYPE TRANSCRIPTIONAL REGULATOR YBHD"/>
    <property type="match status" value="1"/>
</dbReference>
<dbReference type="SUPFAM" id="SSF53850">
    <property type="entry name" value="Periplasmic binding protein-like II"/>
    <property type="match status" value="1"/>
</dbReference>
<keyword evidence="2" id="KW-0805">Transcription regulation</keyword>
<comment type="similarity">
    <text evidence="1">Belongs to the LysR transcriptional regulatory family.</text>
</comment>
<feature type="region of interest" description="Disordered" evidence="5">
    <location>
        <begin position="294"/>
        <end position="318"/>
    </location>
</feature>
<dbReference type="InterPro" id="IPR036390">
    <property type="entry name" value="WH_DNA-bd_sf"/>
</dbReference>
<dbReference type="PANTHER" id="PTHR30419:SF2">
    <property type="entry name" value="LYSR FAMILY TRANSCRIPTIONAL REGULATOR"/>
    <property type="match status" value="1"/>
</dbReference>
<keyword evidence="8" id="KW-1185">Reference proteome</keyword>
<dbReference type="GO" id="GO:0005829">
    <property type="term" value="C:cytosol"/>
    <property type="evidence" value="ECO:0007669"/>
    <property type="project" value="TreeGrafter"/>
</dbReference>
<accession>A0A4Q7LU54</accession>
<organism evidence="7 8">
    <name type="scientific">Sphaerotilus mobilis</name>
    <dbReference type="NCBI Taxonomy" id="47994"/>
    <lineage>
        <taxon>Bacteria</taxon>
        <taxon>Pseudomonadati</taxon>
        <taxon>Pseudomonadota</taxon>
        <taxon>Betaproteobacteria</taxon>
        <taxon>Burkholderiales</taxon>
        <taxon>Sphaerotilaceae</taxon>
        <taxon>Sphaerotilus</taxon>
    </lineage>
</organism>
<evidence type="ECO:0000256" key="5">
    <source>
        <dbReference type="SAM" id="MobiDB-lite"/>
    </source>
</evidence>
<dbReference type="Pfam" id="PF00126">
    <property type="entry name" value="HTH_1"/>
    <property type="match status" value="1"/>
</dbReference>
<dbReference type="EMBL" id="SGWV01000007">
    <property type="protein sequence ID" value="RZS58314.1"/>
    <property type="molecule type" value="Genomic_DNA"/>
</dbReference>
<gene>
    <name evidence="7" type="ORF">EV685_0603</name>
</gene>
<evidence type="ECO:0000256" key="1">
    <source>
        <dbReference type="ARBA" id="ARBA00009437"/>
    </source>
</evidence>
<dbReference type="Gene3D" id="1.10.10.10">
    <property type="entry name" value="Winged helix-like DNA-binding domain superfamily/Winged helix DNA-binding domain"/>
    <property type="match status" value="1"/>
</dbReference>
<dbReference type="PROSITE" id="PS50931">
    <property type="entry name" value="HTH_LYSR"/>
    <property type="match status" value="1"/>
</dbReference>
<dbReference type="OrthoDB" id="9785974at2"/>
<dbReference type="GO" id="GO:0003700">
    <property type="term" value="F:DNA-binding transcription factor activity"/>
    <property type="evidence" value="ECO:0007669"/>
    <property type="project" value="InterPro"/>
</dbReference>
<evidence type="ECO:0000256" key="4">
    <source>
        <dbReference type="ARBA" id="ARBA00023163"/>
    </source>
</evidence>
<dbReference type="InterPro" id="IPR050950">
    <property type="entry name" value="HTH-type_LysR_regulators"/>
</dbReference>
<reference evidence="7 8" key="1">
    <citation type="submission" date="2019-02" db="EMBL/GenBank/DDBJ databases">
        <title>Genomic Encyclopedia of Type Strains, Phase IV (KMG-IV): sequencing the most valuable type-strain genomes for metagenomic binning, comparative biology and taxonomic classification.</title>
        <authorList>
            <person name="Goeker M."/>
        </authorList>
    </citation>
    <scope>NUCLEOTIDE SEQUENCE [LARGE SCALE GENOMIC DNA]</scope>
    <source>
        <strain evidence="7 8">DSM 10617</strain>
    </source>
</reference>
<sequence>MRFDLVTLNLVLAIAETRSITRGAQREHLALAAASKRLSDLESRLGVQLFERRARGIEPTPAGQALVRHIRSLHASLHALEDEVADYAHGVRGTLRVVANSSAIAECLPPDLAAFSKAHPGVQISLEDETSTQVQRAVLQGQADVGIFVPPVIEPGLRTWLYRHGELTVIAPAAHPLARRASLKLADLLDVDFVGLHVGAAAQDIILAEAAAQGRSLKARLQVRGFDAIAQLVAAGLGVAILPTGVAQRLSQAYAIGLVGLAEPWARRDYLVAVRAQEVLPAVTRRFVELLRQDAPTPVEPNPSDDVASASSTPIQPD</sequence>
<dbReference type="Pfam" id="PF03466">
    <property type="entry name" value="LysR_substrate"/>
    <property type="match status" value="1"/>
</dbReference>
<comment type="caution">
    <text evidence="7">The sequence shown here is derived from an EMBL/GenBank/DDBJ whole genome shotgun (WGS) entry which is preliminary data.</text>
</comment>
<keyword evidence="4" id="KW-0804">Transcription</keyword>
<dbReference type="Proteomes" id="UP000293433">
    <property type="component" value="Unassembled WGS sequence"/>
</dbReference>
<feature type="compositionally biased region" description="Polar residues" evidence="5">
    <location>
        <begin position="309"/>
        <end position="318"/>
    </location>
</feature>
<evidence type="ECO:0000259" key="6">
    <source>
        <dbReference type="PROSITE" id="PS50931"/>
    </source>
</evidence>
<evidence type="ECO:0000313" key="8">
    <source>
        <dbReference type="Proteomes" id="UP000293433"/>
    </source>
</evidence>
<dbReference type="AlphaFoldDB" id="A0A4Q7LU54"/>
<evidence type="ECO:0000256" key="2">
    <source>
        <dbReference type="ARBA" id="ARBA00023015"/>
    </source>
</evidence>
<proteinExistence type="inferred from homology"/>
<dbReference type="InterPro" id="IPR000847">
    <property type="entry name" value="LysR_HTH_N"/>
</dbReference>
<name>A0A4Q7LU54_9BURK</name>
<dbReference type="GO" id="GO:0003677">
    <property type="term" value="F:DNA binding"/>
    <property type="evidence" value="ECO:0007669"/>
    <property type="project" value="UniProtKB-KW"/>
</dbReference>
<dbReference type="InterPro" id="IPR005119">
    <property type="entry name" value="LysR_subst-bd"/>
</dbReference>
<feature type="domain" description="HTH lysR-type" evidence="6">
    <location>
        <begin position="1"/>
        <end position="60"/>
    </location>
</feature>